<dbReference type="EMBL" id="FO704551">
    <property type="protein sequence ID" value="CDG20373.1"/>
    <property type="molecule type" value="Genomic_DNA"/>
</dbReference>
<dbReference type="Proteomes" id="UP000032735">
    <property type="component" value="Chromosome"/>
</dbReference>
<evidence type="ECO:0000313" key="2">
    <source>
        <dbReference type="Proteomes" id="UP000032735"/>
    </source>
</evidence>
<dbReference type="KEGG" id="xpo:XPG1_0718"/>
<dbReference type="STRING" id="1354304.XPG1_0718"/>
<sequence length="35" mass="4129">MYGVIIDFYLSETRDEPAAQTFFNKVINRHGLPER</sequence>
<evidence type="ECO:0000313" key="1">
    <source>
        <dbReference type="EMBL" id="CDG20373.1"/>
    </source>
</evidence>
<name>A0A068QZK0_9GAMM</name>
<gene>
    <name evidence="1" type="ORF">XPG1_0718</name>
</gene>
<accession>A0A068QZK0</accession>
<protein>
    <submittedName>
        <fullName evidence="1">Uncharacterized protein</fullName>
    </submittedName>
</protein>
<organism evidence="1 2">
    <name type="scientific">Xenorhabdus poinarii G6</name>
    <dbReference type="NCBI Taxonomy" id="1354304"/>
    <lineage>
        <taxon>Bacteria</taxon>
        <taxon>Pseudomonadati</taxon>
        <taxon>Pseudomonadota</taxon>
        <taxon>Gammaproteobacteria</taxon>
        <taxon>Enterobacterales</taxon>
        <taxon>Morganellaceae</taxon>
        <taxon>Xenorhabdus</taxon>
    </lineage>
</organism>
<reference evidence="1 2" key="1">
    <citation type="submission" date="2013-07" db="EMBL/GenBank/DDBJ databases">
        <authorList>
            <person name="Genoscope - CEA"/>
        </authorList>
    </citation>
    <scope>NUCLEOTIDE SEQUENCE [LARGE SCALE GENOMIC DNA]</scope>
    <source>
        <strain evidence="1 2">G6</strain>
    </source>
</reference>
<keyword evidence="2" id="KW-1185">Reference proteome</keyword>
<dbReference type="HOGENOM" id="CLU_3368126_0_0_6"/>
<dbReference type="AlphaFoldDB" id="A0A068QZK0"/>
<proteinExistence type="predicted"/>